<dbReference type="PIRSF" id="PIRSF000441">
    <property type="entry name" value="CysE"/>
    <property type="match status" value="1"/>
</dbReference>
<dbReference type="PROSITE" id="PS00101">
    <property type="entry name" value="HEXAPEP_TRANSFERASES"/>
    <property type="match status" value="1"/>
</dbReference>
<feature type="compositionally biased region" description="Basic and acidic residues" evidence="7">
    <location>
        <begin position="189"/>
        <end position="208"/>
    </location>
</feature>
<dbReference type="InterPro" id="IPR018357">
    <property type="entry name" value="Hexapep_transf_CS"/>
</dbReference>
<evidence type="ECO:0000256" key="2">
    <source>
        <dbReference type="ARBA" id="ARBA00018522"/>
    </source>
</evidence>
<evidence type="ECO:0000256" key="7">
    <source>
        <dbReference type="SAM" id="MobiDB-lite"/>
    </source>
</evidence>
<dbReference type="RefSeq" id="WP_071060087.1">
    <property type="nucleotide sequence ID" value="NZ_MAXA01000037.1"/>
</dbReference>
<keyword evidence="9" id="KW-1185">Reference proteome</keyword>
<evidence type="ECO:0000256" key="3">
    <source>
        <dbReference type="ARBA" id="ARBA00022679"/>
    </source>
</evidence>
<dbReference type="Gene3D" id="2.160.10.10">
    <property type="entry name" value="Hexapeptide repeat proteins"/>
    <property type="match status" value="1"/>
</dbReference>
<dbReference type="Proteomes" id="UP000179769">
    <property type="component" value="Unassembled WGS sequence"/>
</dbReference>
<dbReference type="InterPro" id="IPR045304">
    <property type="entry name" value="LbH_SAT"/>
</dbReference>
<organism evidence="8 9">
    <name type="scientific">Parafrankia soli</name>
    <dbReference type="NCBI Taxonomy" id="2599596"/>
    <lineage>
        <taxon>Bacteria</taxon>
        <taxon>Bacillati</taxon>
        <taxon>Actinomycetota</taxon>
        <taxon>Actinomycetes</taxon>
        <taxon>Frankiales</taxon>
        <taxon>Frankiaceae</taxon>
        <taxon>Parafrankia</taxon>
    </lineage>
</organism>
<dbReference type="GO" id="GO:0005737">
    <property type="term" value="C:cytoplasm"/>
    <property type="evidence" value="ECO:0007669"/>
    <property type="project" value="InterPro"/>
</dbReference>
<evidence type="ECO:0000313" key="9">
    <source>
        <dbReference type="Proteomes" id="UP000179769"/>
    </source>
</evidence>
<evidence type="ECO:0000256" key="5">
    <source>
        <dbReference type="ARBA" id="ARBA00023315"/>
    </source>
</evidence>
<dbReference type="GO" id="GO:0009001">
    <property type="term" value="F:serine O-acetyltransferase activity"/>
    <property type="evidence" value="ECO:0007669"/>
    <property type="project" value="UniProtKB-EC"/>
</dbReference>
<keyword evidence="5 6" id="KW-0012">Acyltransferase</keyword>
<dbReference type="SUPFAM" id="SSF51161">
    <property type="entry name" value="Trimeric LpxA-like enzymes"/>
    <property type="match status" value="1"/>
</dbReference>
<keyword evidence="3 6" id="KW-0808">Transferase</keyword>
<dbReference type="InterPro" id="IPR011004">
    <property type="entry name" value="Trimer_LpxA-like_sf"/>
</dbReference>
<protein>
    <recommendedName>
        <fullName evidence="2 6">Serine acetyltransferase</fullName>
        <ecNumber evidence="6">2.3.1.30</ecNumber>
    </recommendedName>
</protein>
<dbReference type="Pfam" id="PF00132">
    <property type="entry name" value="Hexapep"/>
    <property type="match status" value="1"/>
</dbReference>
<sequence>MEDRTGGAASSAGLTTLLREDRDRHYGSLTHPGFHVLLVYRLARWSMANGGPAARVVGLLCKAVNNLVIRNLYGAEVSPQAVIGRRVLIGHHQAVQIPPFSVVGDDCILRHNVTIGLAGSASPRTAVPHVGRGVEIGSGACLLGPITIGDRAKIGPGALVTVDLPSESTAFAQPARVMRPRPPVATPEPRSDRDGQTRTDRRDEEQES</sequence>
<dbReference type="InterPro" id="IPR005881">
    <property type="entry name" value="Ser_O-AcTrfase"/>
</dbReference>
<keyword evidence="4" id="KW-0677">Repeat</keyword>
<dbReference type="CDD" id="cd03354">
    <property type="entry name" value="LbH_SAT"/>
    <property type="match status" value="1"/>
</dbReference>
<accession>A0A1S1R7L5</accession>
<dbReference type="GO" id="GO:0006535">
    <property type="term" value="P:cysteine biosynthetic process from serine"/>
    <property type="evidence" value="ECO:0007669"/>
    <property type="project" value="InterPro"/>
</dbReference>
<dbReference type="EC" id="2.3.1.30" evidence="6"/>
<comment type="catalytic activity">
    <reaction evidence="6">
        <text>L-serine + acetyl-CoA = O-acetyl-L-serine + CoA</text>
        <dbReference type="Rhea" id="RHEA:24560"/>
        <dbReference type="ChEBI" id="CHEBI:33384"/>
        <dbReference type="ChEBI" id="CHEBI:57287"/>
        <dbReference type="ChEBI" id="CHEBI:57288"/>
        <dbReference type="ChEBI" id="CHEBI:58340"/>
        <dbReference type="EC" id="2.3.1.30"/>
    </reaction>
</comment>
<comment type="caution">
    <text evidence="8">The sequence shown here is derived from an EMBL/GenBank/DDBJ whole genome shotgun (WGS) entry which is preliminary data.</text>
</comment>
<name>A0A1S1R7L5_9ACTN</name>
<evidence type="ECO:0000313" key="8">
    <source>
        <dbReference type="EMBL" id="OHV42968.1"/>
    </source>
</evidence>
<evidence type="ECO:0000256" key="6">
    <source>
        <dbReference type="PIRNR" id="PIRNR000441"/>
    </source>
</evidence>
<evidence type="ECO:0000256" key="4">
    <source>
        <dbReference type="ARBA" id="ARBA00022737"/>
    </source>
</evidence>
<dbReference type="PANTHER" id="PTHR42811">
    <property type="entry name" value="SERINE ACETYLTRANSFERASE"/>
    <property type="match status" value="1"/>
</dbReference>
<comment type="similarity">
    <text evidence="1 6">Belongs to the transferase hexapeptide repeat family.</text>
</comment>
<evidence type="ECO:0000256" key="1">
    <source>
        <dbReference type="ARBA" id="ARBA00007274"/>
    </source>
</evidence>
<reference evidence="9" key="1">
    <citation type="submission" date="2016-07" db="EMBL/GenBank/DDBJ databases">
        <title>Frankia sp. NRRL B-16219 Genome sequencing.</title>
        <authorList>
            <person name="Ghodhbane-Gtari F."/>
            <person name="Swanson E."/>
            <person name="Gueddou A."/>
            <person name="Louati M."/>
            <person name="Nouioui I."/>
            <person name="Hezbri K."/>
            <person name="Abebe-Akele F."/>
            <person name="Simpson S."/>
            <person name="Morris K."/>
            <person name="Thomas K."/>
            <person name="Gtari M."/>
            <person name="Tisa L.S."/>
        </authorList>
    </citation>
    <scope>NUCLEOTIDE SEQUENCE [LARGE SCALE GENOMIC DNA]</scope>
    <source>
        <strain evidence="9">NRRL B-16219</strain>
    </source>
</reference>
<dbReference type="EMBL" id="MAXA01000037">
    <property type="protein sequence ID" value="OHV42968.1"/>
    <property type="molecule type" value="Genomic_DNA"/>
</dbReference>
<proteinExistence type="inferred from homology"/>
<gene>
    <name evidence="8" type="ORF">BBK14_31550</name>
</gene>
<dbReference type="AlphaFoldDB" id="A0A1S1R7L5"/>
<feature type="region of interest" description="Disordered" evidence="7">
    <location>
        <begin position="170"/>
        <end position="208"/>
    </location>
</feature>
<dbReference type="InterPro" id="IPR001451">
    <property type="entry name" value="Hexapep"/>
</dbReference>